<dbReference type="InterPro" id="IPR005829">
    <property type="entry name" value="Sugar_transporter_CS"/>
</dbReference>
<keyword evidence="8" id="KW-0813">Transport</keyword>
<dbReference type="PROSITE" id="PS00217">
    <property type="entry name" value="SUGAR_TRANSPORT_2"/>
    <property type="match status" value="1"/>
</dbReference>
<keyword evidence="3 6" id="KW-1133">Transmembrane helix</keyword>
<dbReference type="InterPro" id="IPR050549">
    <property type="entry name" value="MFS_Trehalose_Transporter"/>
</dbReference>
<feature type="transmembrane region" description="Helical" evidence="6">
    <location>
        <begin position="143"/>
        <end position="161"/>
    </location>
</feature>
<accession>A0A5E4NEN0</accession>
<dbReference type="Gene3D" id="1.20.1250.20">
    <property type="entry name" value="MFS general substrate transporter like domains"/>
    <property type="match status" value="1"/>
</dbReference>
<feature type="transmembrane region" description="Helical" evidence="6">
    <location>
        <begin position="167"/>
        <end position="188"/>
    </location>
</feature>
<proteinExistence type="predicted"/>
<reference evidence="8 9" key="1">
    <citation type="submission" date="2019-08" db="EMBL/GenBank/DDBJ databases">
        <authorList>
            <person name="Alioto T."/>
            <person name="Alioto T."/>
            <person name="Gomez Garrido J."/>
        </authorList>
    </citation>
    <scope>NUCLEOTIDE SEQUENCE [LARGE SCALE GENOMIC DNA]</scope>
</reference>
<keyword evidence="9" id="KW-1185">Reference proteome</keyword>
<evidence type="ECO:0000256" key="5">
    <source>
        <dbReference type="SAM" id="MobiDB-lite"/>
    </source>
</evidence>
<dbReference type="GO" id="GO:0016020">
    <property type="term" value="C:membrane"/>
    <property type="evidence" value="ECO:0007669"/>
    <property type="project" value="UniProtKB-SubCell"/>
</dbReference>
<evidence type="ECO:0000313" key="8">
    <source>
        <dbReference type="EMBL" id="VVC43195.1"/>
    </source>
</evidence>
<keyword evidence="4 6" id="KW-0472">Membrane</keyword>
<dbReference type="EMBL" id="CABPRJ010002368">
    <property type="protein sequence ID" value="VVC43195.1"/>
    <property type="molecule type" value="Genomic_DNA"/>
</dbReference>
<comment type="subcellular location">
    <subcellularLocation>
        <location evidence="1">Membrane</location>
        <topology evidence="1">Multi-pass membrane protein</topology>
    </subcellularLocation>
</comment>
<evidence type="ECO:0000256" key="6">
    <source>
        <dbReference type="SAM" id="Phobius"/>
    </source>
</evidence>
<dbReference type="PRINTS" id="PR00171">
    <property type="entry name" value="SUGRTRNSPORT"/>
</dbReference>
<name>A0A5E4NEN0_9HEMI</name>
<evidence type="ECO:0000313" key="9">
    <source>
        <dbReference type="Proteomes" id="UP000325440"/>
    </source>
</evidence>
<dbReference type="Proteomes" id="UP000325440">
    <property type="component" value="Unassembled WGS sequence"/>
</dbReference>
<evidence type="ECO:0000256" key="1">
    <source>
        <dbReference type="ARBA" id="ARBA00004141"/>
    </source>
</evidence>
<feature type="transmembrane region" description="Helical" evidence="6">
    <location>
        <begin position="87"/>
        <end position="104"/>
    </location>
</feature>
<protein>
    <submittedName>
        <fullName evidence="8">Sugar transporter, conserved site,Major facilitator superfamily domain,Major facilitator, sugar</fullName>
    </submittedName>
</protein>
<feature type="domain" description="Major facilitator superfamily (MFS) profile" evidence="7">
    <location>
        <begin position="12"/>
        <end position="468"/>
    </location>
</feature>
<dbReference type="InterPro" id="IPR005828">
    <property type="entry name" value="MFS_sugar_transport-like"/>
</dbReference>
<dbReference type="Pfam" id="PF00083">
    <property type="entry name" value="Sugar_tr"/>
    <property type="match status" value="1"/>
</dbReference>
<feature type="transmembrane region" description="Helical" evidence="6">
    <location>
        <begin position="413"/>
        <end position="432"/>
    </location>
</feature>
<organism evidence="8 9">
    <name type="scientific">Cinara cedri</name>
    <dbReference type="NCBI Taxonomy" id="506608"/>
    <lineage>
        <taxon>Eukaryota</taxon>
        <taxon>Metazoa</taxon>
        <taxon>Ecdysozoa</taxon>
        <taxon>Arthropoda</taxon>
        <taxon>Hexapoda</taxon>
        <taxon>Insecta</taxon>
        <taxon>Pterygota</taxon>
        <taxon>Neoptera</taxon>
        <taxon>Paraneoptera</taxon>
        <taxon>Hemiptera</taxon>
        <taxon>Sternorrhyncha</taxon>
        <taxon>Aphidomorpha</taxon>
        <taxon>Aphidoidea</taxon>
        <taxon>Aphididae</taxon>
        <taxon>Lachninae</taxon>
        <taxon>Cinara</taxon>
    </lineage>
</organism>
<evidence type="ECO:0000256" key="3">
    <source>
        <dbReference type="ARBA" id="ARBA00022989"/>
    </source>
</evidence>
<dbReference type="InterPro" id="IPR036259">
    <property type="entry name" value="MFS_trans_sf"/>
</dbReference>
<keyword evidence="8" id="KW-0762">Sugar transport</keyword>
<feature type="transmembrane region" description="Helical" evidence="6">
    <location>
        <begin position="444"/>
        <end position="464"/>
    </location>
</feature>
<feature type="transmembrane region" description="Helical" evidence="6">
    <location>
        <begin position="327"/>
        <end position="346"/>
    </location>
</feature>
<dbReference type="AlphaFoldDB" id="A0A5E4NEN0"/>
<dbReference type="PROSITE" id="PS50850">
    <property type="entry name" value="MFS"/>
    <property type="match status" value="1"/>
</dbReference>
<feature type="transmembrane region" description="Helical" evidence="6">
    <location>
        <begin position="380"/>
        <end position="401"/>
    </location>
</feature>
<dbReference type="FunFam" id="1.20.1250.20:FF:000249">
    <property type="entry name" value="facilitated trehalose transporter Tret1"/>
    <property type="match status" value="1"/>
</dbReference>
<dbReference type="GO" id="GO:0022857">
    <property type="term" value="F:transmembrane transporter activity"/>
    <property type="evidence" value="ECO:0007669"/>
    <property type="project" value="InterPro"/>
</dbReference>
<keyword evidence="2 6" id="KW-0812">Transmembrane</keyword>
<evidence type="ECO:0000259" key="7">
    <source>
        <dbReference type="PROSITE" id="PS50850"/>
    </source>
</evidence>
<feature type="transmembrane region" description="Helical" evidence="6">
    <location>
        <begin position="110"/>
        <end position="131"/>
    </location>
</feature>
<sequence>MYFKLNIPPVFKQMFAASGPLIVTLSSGMTVGFSAVLLPQLKNDRSAIRIDSHQESWIASMAALPMAVGSVLGGISMDKLGRKTTNMLICVPFVLGWTAVSLANDVEGVYVGRLLTGLCTGLLGPPSAVYIAEVTEQRYRGAALAMISFSVSAGILIVHTMGTFLDWRLVSALCSVIPFAGYALIWFTPESPVWLLDKGRAESAERAKWRLTAATSRALSTDKPQRPPATSSPSGADATVAVVVGKPSTCQCFTRASFLMPLIVLSAFFFIQQFSGVNTVAFYSVTLLKRISPDLNEYHCTMALDVIRLAVSVMACGLTKKYNRRSLAIVSAIGTCLSLLCLAVSVSDTTAAAGAQETVIAAAAVHAVPTRPKGASLTPILSIVSYMVFVNIGLVPLPWIMSGEMFPAYCRELGSGLSTCFGFVMFYVVIQISPYMLATVGTSMTFYIFGTVSGAGAVFLYLCLPETKNKTLDGGDAT</sequence>
<dbReference type="InterPro" id="IPR020846">
    <property type="entry name" value="MFS_dom"/>
</dbReference>
<evidence type="ECO:0000256" key="2">
    <source>
        <dbReference type="ARBA" id="ARBA00022692"/>
    </source>
</evidence>
<evidence type="ECO:0000256" key="4">
    <source>
        <dbReference type="ARBA" id="ARBA00023136"/>
    </source>
</evidence>
<gene>
    <name evidence="8" type="ORF">CINCED_3A020591</name>
</gene>
<dbReference type="OrthoDB" id="6612291at2759"/>
<feature type="region of interest" description="Disordered" evidence="5">
    <location>
        <begin position="215"/>
        <end position="236"/>
    </location>
</feature>
<dbReference type="SUPFAM" id="SSF103473">
    <property type="entry name" value="MFS general substrate transporter"/>
    <property type="match status" value="1"/>
</dbReference>
<feature type="transmembrane region" description="Helical" evidence="6">
    <location>
        <begin position="58"/>
        <end position="75"/>
    </location>
</feature>
<dbReference type="InterPro" id="IPR003663">
    <property type="entry name" value="Sugar/inositol_transpt"/>
</dbReference>
<dbReference type="PANTHER" id="PTHR48021">
    <property type="match status" value="1"/>
</dbReference>
<dbReference type="PANTHER" id="PTHR48021:SF68">
    <property type="entry name" value="MAJOR FACILITATOR SUPERFAMILY (MFS) PROFILE DOMAIN-CONTAINING PROTEIN"/>
    <property type="match status" value="1"/>
</dbReference>
<feature type="transmembrane region" description="Helical" evidence="6">
    <location>
        <begin position="256"/>
        <end position="275"/>
    </location>
</feature>